<evidence type="ECO:0000259" key="1">
    <source>
        <dbReference type="Pfam" id="PF18864"/>
    </source>
</evidence>
<dbReference type="Pfam" id="PF18742">
    <property type="entry name" value="DpnII-MboI"/>
    <property type="match status" value="1"/>
</dbReference>
<dbReference type="InterPro" id="IPR041304">
    <property type="entry name" value="AbiTii"/>
</dbReference>
<proteinExistence type="predicted"/>
<dbReference type="AlphaFoldDB" id="A0A0F9MRV1"/>
<reference evidence="2" key="1">
    <citation type="journal article" date="2015" name="Nature">
        <title>Complex archaea that bridge the gap between prokaryotes and eukaryotes.</title>
        <authorList>
            <person name="Spang A."/>
            <person name="Saw J.H."/>
            <person name="Jorgensen S.L."/>
            <person name="Zaremba-Niedzwiedzka K."/>
            <person name="Martijn J."/>
            <person name="Lind A.E."/>
            <person name="van Eijk R."/>
            <person name="Schleper C."/>
            <person name="Guy L."/>
            <person name="Ettema T.J."/>
        </authorList>
    </citation>
    <scope>NUCLEOTIDE SEQUENCE</scope>
</reference>
<protein>
    <recommendedName>
        <fullName evidence="1">AbiTii domain-containing protein</fullName>
    </recommendedName>
</protein>
<evidence type="ECO:0000313" key="2">
    <source>
        <dbReference type="EMBL" id="KKN08444.1"/>
    </source>
</evidence>
<name>A0A0F9MRV1_9ZZZZ</name>
<accession>A0A0F9MRV1</accession>
<organism evidence="2">
    <name type="scientific">marine sediment metagenome</name>
    <dbReference type="NCBI Taxonomy" id="412755"/>
    <lineage>
        <taxon>unclassified sequences</taxon>
        <taxon>metagenomes</taxon>
        <taxon>ecological metagenomes</taxon>
    </lineage>
</organism>
<dbReference type="Pfam" id="PF18864">
    <property type="entry name" value="AbiTii"/>
    <property type="match status" value="1"/>
</dbReference>
<gene>
    <name evidence="2" type="ORF">LCGC14_1056680</name>
</gene>
<dbReference type="EMBL" id="LAZR01004456">
    <property type="protein sequence ID" value="KKN08444.1"/>
    <property type="molecule type" value="Genomic_DNA"/>
</dbReference>
<comment type="caution">
    <text evidence="2">The sequence shown here is derived from an EMBL/GenBank/DDBJ whole genome shotgun (WGS) entry which is preliminary data.</text>
</comment>
<sequence length="324" mass="38544">MNILRKNNDLDSKIADIAKLIEEVEEALYSSETDIIECLKKTRVIARYYNDTDIEKWIRNELTGYKVEEEFPEYRKIPATLYSSHVEVNRLMGYSRKYNQYHGTADHPYNAPINDIIKRSKEDKIELTLLIEGEQIPILIRGMDLQNIVTEINLKLTDYIHEKVEEISKRPYETPLMKIFNRFHRAARQLEKRYSERETIIISDEYDTQDLLRGLLSIEFDSVQAEEYGPRFAGKRPRIDFFLRLESTGIEVKRVRDEDHANKLNEEIIIDKEYYSNNPNITQLYFFIYDPNALLLQRIDFIEDLEKNKSEQFQFLKIVIKPDL</sequence>
<feature type="domain" description="AbiTii" evidence="1">
    <location>
        <begin position="19"/>
        <end position="146"/>
    </location>
</feature>